<dbReference type="GeneID" id="14873775"/>
<dbReference type="STRING" id="1054147.F4PTK8"/>
<dbReference type="PANTHER" id="PTHR47939:SF1">
    <property type="entry name" value="OS04G0684500 PROTEIN"/>
    <property type="match status" value="1"/>
</dbReference>
<name>F4PTK8_CACFS</name>
<evidence type="ECO:0000256" key="1">
    <source>
        <dbReference type="SAM" id="MobiDB-lite"/>
    </source>
</evidence>
<gene>
    <name evidence="2" type="ORF">DFA_00755</name>
</gene>
<sequence length="1200" mass="138054">MNKSLNSLKTIERLDLHHSPYYSLTFISSSLNSIRSNSIDRSHNINNNNNSNINNKSQSVLINNNNNNNSQRWRSYFTSSRVSYKSSTFNIDHIHLNVNDPTSSSQSPFNAINRILSNKMVAKNGEVVEDISSWLLSPLPIDSNTNVRLNSHPMINIRHSKAMSATSTTPTTTPKEDHLIDEIESSSSKVLSKRGRKKKFGFEDNTTQTSSSTLDLLTQQQTQINNIQQKIKLQKQQQRSQDEVIIPGMNSDSTSTTTTTTTTSTTAATPTIAIPRGRGRPRKLVTEEVLLPVQQERQEELETRLQLAEVHRENSLTLSEPTTQTSEYKDFEKYNHSELFETMNRELSNDSTRFLKLYLNEIKFGAQPIMSDIYEWILENNIDDADAYNLFLESYESQNQEKEFDSVLKVMKKKKVEQNIETVHIQMRFAIKGNRMEQCEQIFSALLKSKLVPTVEVIRLLVRGFGANPIVIEKVQGYFQKYSHLKTPEIYNLFIANSIANNDTSEVKQLYRKMTENGVLANIETYHLLVSMFGRLGKFETASNVINRVPYFFASKDLLQSALIKSYIDHNLIGRALRYVSKLINYTRVDIIRPLPLGILCHALLSRGMDKEFEILLKRLEDNGLLTLSPYNTVLRHVAQHKSKEQYLEVYCRMIQTIRPSFHTFKSLISVAMKSEDVQGCKILEQQILGELSDFKVGLFRDIIKFYHTMGDFEALDDTIDYCFKAGNMVPNGINHILVHYEVEKNEALLDYIKCKMSECEPSFISIHITKTIQLLLVIGNYPAALNWLALRQERFGLPIDEFAILPFYYFHKLRGEYDLCKYWLQKADNHGAKLESVPQHFETYFKLNLRRDGTFVSWKEHSEGKEFEDVYKYINHPHSLHLDNRVKEVFGETNTRQAKPEDDYVAGNIDIEGYYEPTKTYEKILREKEAEGMVVPPTPRHVGQIATNTTLSTKMNGRVVELSATNINNQTYVHIDFASRITYLINQDMLDVALSETWEREEAGQFVGEFVYISLLTYLIKAGREADSREVFIKMLRKQYKAPMPTIFKLFKLTNESGTLSFIADIPRDIKPAYLDEKYYSFLISANLEKGLRHVASQAKEELLAQPDYRNALAVGYLQQHSYGMAEMLITNIIYSGSPLQLMVINEYIEQLKSSPHNNPNHSLLVLMRKHLISRSVIPPPELEILINRSDETIVQQRL</sequence>
<evidence type="ECO:0000313" key="3">
    <source>
        <dbReference type="Proteomes" id="UP000007797"/>
    </source>
</evidence>
<dbReference type="InterPro" id="IPR011990">
    <property type="entry name" value="TPR-like_helical_dom_sf"/>
</dbReference>
<keyword evidence="3" id="KW-1185">Reference proteome</keyword>
<dbReference type="EMBL" id="GL883010">
    <property type="protein sequence ID" value="EGG20890.1"/>
    <property type="molecule type" value="Genomic_DNA"/>
</dbReference>
<evidence type="ECO:0008006" key="4">
    <source>
        <dbReference type="Google" id="ProtNLM"/>
    </source>
</evidence>
<protein>
    <recommendedName>
        <fullName evidence="4">Pentacotripeptide-repeat region of PRORP domain-containing protein</fullName>
    </recommendedName>
</protein>
<dbReference type="KEGG" id="dfa:DFA_00755"/>
<dbReference type="PANTHER" id="PTHR47939">
    <property type="entry name" value="MEMBRANE-ASSOCIATED SALT-INDUCIBLE PROTEIN-LIKE"/>
    <property type="match status" value="1"/>
</dbReference>
<dbReference type="AlphaFoldDB" id="F4PTK8"/>
<evidence type="ECO:0000313" key="2">
    <source>
        <dbReference type="EMBL" id="EGG20890.1"/>
    </source>
</evidence>
<dbReference type="Proteomes" id="UP000007797">
    <property type="component" value="Unassembled WGS sequence"/>
</dbReference>
<feature type="compositionally biased region" description="Low complexity" evidence="1">
    <location>
        <begin position="253"/>
        <end position="266"/>
    </location>
</feature>
<dbReference type="InterPro" id="IPR050667">
    <property type="entry name" value="PPR-containing_protein"/>
</dbReference>
<reference evidence="3" key="1">
    <citation type="journal article" date="2011" name="Genome Res.">
        <title>Phylogeny-wide analysis of social amoeba genomes highlights ancient origins for complex intercellular communication.</title>
        <authorList>
            <person name="Heidel A.J."/>
            <person name="Lawal H.M."/>
            <person name="Felder M."/>
            <person name="Schilde C."/>
            <person name="Helps N.R."/>
            <person name="Tunggal B."/>
            <person name="Rivero F."/>
            <person name="John U."/>
            <person name="Schleicher M."/>
            <person name="Eichinger L."/>
            <person name="Platzer M."/>
            <person name="Noegel A.A."/>
            <person name="Schaap P."/>
            <person name="Gloeckner G."/>
        </authorList>
    </citation>
    <scope>NUCLEOTIDE SEQUENCE [LARGE SCALE GENOMIC DNA]</scope>
    <source>
        <strain evidence="3">SH3</strain>
    </source>
</reference>
<dbReference type="Gene3D" id="1.25.40.10">
    <property type="entry name" value="Tetratricopeptide repeat domain"/>
    <property type="match status" value="1"/>
</dbReference>
<feature type="region of interest" description="Disordered" evidence="1">
    <location>
        <begin position="247"/>
        <end position="266"/>
    </location>
</feature>
<organism evidence="2 3">
    <name type="scientific">Cavenderia fasciculata</name>
    <name type="common">Slime mold</name>
    <name type="synonym">Dictyostelium fasciculatum</name>
    <dbReference type="NCBI Taxonomy" id="261658"/>
    <lineage>
        <taxon>Eukaryota</taxon>
        <taxon>Amoebozoa</taxon>
        <taxon>Evosea</taxon>
        <taxon>Eumycetozoa</taxon>
        <taxon>Dictyostelia</taxon>
        <taxon>Acytosteliales</taxon>
        <taxon>Cavenderiaceae</taxon>
        <taxon>Cavenderia</taxon>
    </lineage>
</organism>
<accession>F4PTK8</accession>
<dbReference type="OrthoDB" id="185373at2759"/>
<dbReference type="RefSeq" id="XP_004358740.1">
    <property type="nucleotide sequence ID" value="XM_004358683.1"/>
</dbReference>
<proteinExistence type="predicted"/>